<reference evidence="2 3" key="1">
    <citation type="submission" date="2017-11" db="EMBL/GenBank/DDBJ databases">
        <title>De novo assembly and phasing of dikaryotic genomes from two isolates of Puccinia coronata f. sp. avenae, the causal agent of oat crown rust.</title>
        <authorList>
            <person name="Miller M.E."/>
            <person name="Zhang Y."/>
            <person name="Omidvar V."/>
            <person name="Sperschneider J."/>
            <person name="Schwessinger B."/>
            <person name="Raley C."/>
            <person name="Palmer J.M."/>
            <person name="Garnica D."/>
            <person name="Upadhyaya N."/>
            <person name="Rathjen J."/>
            <person name="Taylor J.M."/>
            <person name="Park R.F."/>
            <person name="Dodds P.N."/>
            <person name="Hirsch C.D."/>
            <person name="Kianian S.F."/>
            <person name="Figueroa M."/>
        </authorList>
    </citation>
    <scope>NUCLEOTIDE SEQUENCE [LARGE SCALE GENOMIC DNA]</scope>
    <source>
        <strain evidence="2">12NC29</strain>
    </source>
</reference>
<feature type="compositionally biased region" description="Polar residues" evidence="1">
    <location>
        <begin position="110"/>
        <end position="119"/>
    </location>
</feature>
<name>A0A2N5SWT1_9BASI</name>
<evidence type="ECO:0000313" key="2">
    <source>
        <dbReference type="EMBL" id="PLW17686.1"/>
    </source>
</evidence>
<protein>
    <submittedName>
        <fullName evidence="2">Uncharacterized protein</fullName>
    </submittedName>
</protein>
<feature type="compositionally biased region" description="Basic residues" evidence="1">
    <location>
        <begin position="138"/>
        <end position="148"/>
    </location>
</feature>
<evidence type="ECO:0000256" key="1">
    <source>
        <dbReference type="SAM" id="MobiDB-lite"/>
    </source>
</evidence>
<feature type="region of interest" description="Disordered" evidence="1">
    <location>
        <begin position="85"/>
        <end position="119"/>
    </location>
</feature>
<organism evidence="2 3">
    <name type="scientific">Puccinia coronata f. sp. avenae</name>
    <dbReference type="NCBI Taxonomy" id="200324"/>
    <lineage>
        <taxon>Eukaryota</taxon>
        <taxon>Fungi</taxon>
        <taxon>Dikarya</taxon>
        <taxon>Basidiomycota</taxon>
        <taxon>Pucciniomycotina</taxon>
        <taxon>Pucciniomycetes</taxon>
        <taxon>Pucciniales</taxon>
        <taxon>Pucciniaceae</taxon>
        <taxon>Puccinia</taxon>
    </lineage>
</organism>
<comment type="caution">
    <text evidence="2">The sequence shown here is derived from an EMBL/GenBank/DDBJ whole genome shotgun (WGS) entry which is preliminary data.</text>
</comment>
<feature type="compositionally biased region" description="Polar residues" evidence="1">
    <location>
        <begin position="151"/>
        <end position="162"/>
    </location>
</feature>
<sequence length="162" mass="17816">MAPFFFFESQLNFAVSDSKEKLSVYNNVHNCRQPQCLGKTFGLFKLGREVVTAGFFSGYDFKSFVIEFTAVLVLVSSGSEYIKHSAPAPNSSISQPGTGNKEINFDSDNDTCSSPPSTNVVEPQYNRCISTNLFLQPPKKRGQSRAKKAVTDNNPVSSVIDL</sequence>
<feature type="compositionally biased region" description="Polar residues" evidence="1">
    <location>
        <begin position="88"/>
        <end position="98"/>
    </location>
</feature>
<keyword evidence="3" id="KW-1185">Reference proteome</keyword>
<feature type="region of interest" description="Disordered" evidence="1">
    <location>
        <begin position="138"/>
        <end position="162"/>
    </location>
</feature>
<dbReference type="Proteomes" id="UP000235388">
    <property type="component" value="Unassembled WGS sequence"/>
</dbReference>
<gene>
    <name evidence="2" type="ORF">PCANC_10883</name>
</gene>
<dbReference type="AlphaFoldDB" id="A0A2N5SWT1"/>
<accession>A0A2N5SWT1</accession>
<dbReference type="EMBL" id="PGCJ01000845">
    <property type="protein sequence ID" value="PLW17686.1"/>
    <property type="molecule type" value="Genomic_DNA"/>
</dbReference>
<proteinExistence type="predicted"/>
<evidence type="ECO:0000313" key="3">
    <source>
        <dbReference type="Proteomes" id="UP000235388"/>
    </source>
</evidence>